<feature type="compositionally biased region" description="Acidic residues" evidence="1">
    <location>
        <begin position="191"/>
        <end position="201"/>
    </location>
</feature>
<protein>
    <submittedName>
        <fullName evidence="3">Uncharacterized protein</fullName>
    </submittedName>
</protein>
<sequence>MILTAIFGSFILICACLCRVCKSQAGPGQHFGMNSSPNEPFQVDMAPILTGRDSSLPPYLTGTDFNLTNHPSAQNGVCNVFPQLASASPHSGEPPENGAYTVPHRLPSAQSQCDEQPEKGANNSKYSVEDSENRHTYRTPYFSTSKNNVTNPIHTGTDLSELPPPPTYDMVMSADSLYLSSETPTATIGNPDDDEANDDGEDSGRNTDVDRMSYEPFQVDVSAIPRSDSPPPYGSLVFDRLDKHGTSEWDPSLPRYICVTDYNTKCPSSQLLDGDLPQDGACYELPQLSSAPPQSGDQYISVPFSVPYQVSESESRQTYGTSRHSTSSDKQATPNPPQPPIDSGIELAEATFVSS</sequence>
<keyword evidence="2" id="KW-0732">Signal</keyword>
<feature type="compositionally biased region" description="Polar residues" evidence="1">
    <location>
        <begin position="141"/>
        <end position="158"/>
    </location>
</feature>
<organism evidence="3 4">
    <name type="scientific">Mya arenaria</name>
    <name type="common">Soft-shell clam</name>
    <dbReference type="NCBI Taxonomy" id="6604"/>
    <lineage>
        <taxon>Eukaryota</taxon>
        <taxon>Metazoa</taxon>
        <taxon>Spiralia</taxon>
        <taxon>Lophotrochozoa</taxon>
        <taxon>Mollusca</taxon>
        <taxon>Bivalvia</taxon>
        <taxon>Autobranchia</taxon>
        <taxon>Heteroconchia</taxon>
        <taxon>Euheterodonta</taxon>
        <taxon>Imparidentia</taxon>
        <taxon>Neoheterodontei</taxon>
        <taxon>Myida</taxon>
        <taxon>Myoidea</taxon>
        <taxon>Myidae</taxon>
        <taxon>Mya</taxon>
    </lineage>
</organism>
<feature type="chain" id="PRO_5047155327" evidence="2">
    <location>
        <begin position="24"/>
        <end position="355"/>
    </location>
</feature>
<evidence type="ECO:0000313" key="4">
    <source>
        <dbReference type="Proteomes" id="UP001164746"/>
    </source>
</evidence>
<evidence type="ECO:0000256" key="1">
    <source>
        <dbReference type="SAM" id="MobiDB-lite"/>
    </source>
</evidence>
<evidence type="ECO:0000256" key="2">
    <source>
        <dbReference type="SAM" id="SignalP"/>
    </source>
</evidence>
<dbReference type="Proteomes" id="UP001164746">
    <property type="component" value="Chromosome 14"/>
</dbReference>
<feature type="signal peptide" evidence="2">
    <location>
        <begin position="1"/>
        <end position="23"/>
    </location>
</feature>
<dbReference type="EMBL" id="CP111025">
    <property type="protein sequence ID" value="WAR25852.1"/>
    <property type="molecule type" value="Genomic_DNA"/>
</dbReference>
<proteinExistence type="predicted"/>
<reference evidence="3" key="1">
    <citation type="submission" date="2022-11" db="EMBL/GenBank/DDBJ databases">
        <title>Centuries of genome instability and evolution in soft-shell clam transmissible cancer (bioRxiv).</title>
        <authorList>
            <person name="Hart S.F.M."/>
            <person name="Yonemitsu M.A."/>
            <person name="Giersch R.M."/>
            <person name="Beal B.F."/>
            <person name="Arriagada G."/>
            <person name="Davis B.W."/>
            <person name="Ostrander E.A."/>
            <person name="Goff S.P."/>
            <person name="Metzger M.J."/>
        </authorList>
    </citation>
    <scope>NUCLEOTIDE SEQUENCE</scope>
    <source>
        <strain evidence="3">MELC-2E11</strain>
        <tissue evidence="3">Siphon/mantle</tissue>
    </source>
</reference>
<gene>
    <name evidence="3" type="ORF">MAR_011556</name>
</gene>
<feature type="region of interest" description="Disordered" evidence="1">
    <location>
        <begin position="310"/>
        <end position="343"/>
    </location>
</feature>
<feature type="region of interest" description="Disordered" evidence="1">
    <location>
        <begin position="84"/>
        <end position="165"/>
    </location>
</feature>
<keyword evidence="4" id="KW-1185">Reference proteome</keyword>
<feature type="compositionally biased region" description="Basic and acidic residues" evidence="1">
    <location>
        <begin position="202"/>
        <end position="213"/>
    </location>
</feature>
<accession>A0ABY7FUN2</accession>
<name>A0ABY7FUN2_MYAAR</name>
<feature type="compositionally biased region" description="Polar residues" evidence="1">
    <location>
        <begin position="310"/>
        <end position="333"/>
    </location>
</feature>
<feature type="region of interest" description="Disordered" evidence="1">
    <location>
        <begin position="182"/>
        <end position="214"/>
    </location>
</feature>
<evidence type="ECO:0000313" key="3">
    <source>
        <dbReference type="EMBL" id="WAR25852.1"/>
    </source>
</evidence>